<sequence>MLGKPIEVTHVTADPKKPATKERKPKEESVDLKPNYDFESVSAMNQRRQAERKKLIQQIMQEEGNKLQSRHMTKDSVYSLHVTEETRNDAPVRQTHHSRSAELAL</sequence>
<feature type="region of interest" description="Disordered" evidence="1">
    <location>
        <begin position="84"/>
        <end position="105"/>
    </location>
</feature>
<keyword evidence="3" id="KW-1185">Reference proteome</keyword>
<dbReference type="OrthoDB" id="259708at2759"/>
<evidence type="ECO:0000256" key="1">
    <source>
        <dbReference type="SAM" id="MobiDB-lite"/>
    </source>
</evidence>
<dbReference type="EMBL" id="VSRR010015761">
    <property type="protein sequence ID" value="MPC58521.1"/>
    <property type="molecule type" value="Genomic_DNA"/>
</dbReference>
<reference evidence="2 3" key="1">
    <citation type="submission" date="2019-05" db="EMBL/GenBank/DDBJ databases">
        <title>Another draft genome of Portunus trituberculatus and its Hox gene families provides insights of decapod evolution.</title>
        <authorList>
            <person name="Jeong J.-H."/>
            <person name="Song I."/>
            <person name="Kim S."/>
            <person name="Choi T."/>
            <person name="Kim D."/>
            <person name="Ryu S."/>
            <person name="Kim W."/>
        </authorList>
    </citation>
    <scope>NUCLEOTIDE SEQUENCE [LARGE SCALE GENOMIC DNA]</scope>
    <source>
        <tissue evidence="2">Muscle</tissue>
    </source>
</reference>
<protein>
    <submittedName>
        <fullName evidence="2">Uncharacterized protein</fullName>
    </submittedName>
</protein>
<feature type="compositionally biased region" description="Basic and acidic residues" evidence="1">
    <location>
        <begin position="13"/>
        <end position="33"/>
    </location>
</feature>
<evidence type="ECO:0000313" key="3">
    <source>
        <dbReference type="Proteomes" id="UP000324222"/>
    </source>
</evidence>
<evidence type="ECO:0000313" key="2">
    <source>
        <dbReference type="EMBL" id="MPC58521.1"/>
    </source>
</evidence>
<gene>
    <name evidence="2" type="ORF">E2C01_052527</name>
</gene>
<name>A0A5B7GEU6_PORTR</name>
<comment type="caution">
    <text evidence="2">The sequence shown here is derived from an EMBL/GenBank/DDBJ whole genome shotgun (WGS) entry which is preliminary data.</text>
</comment>
<feature type="region of interest" description="Disordered" evidence="1">
    <location>
        <begin position="1"/>
        <end position="33"/>
    </location>
</feature>
<dbReference type="AlphaFoldDB" id="A0A5B7GEU6"/>
<organism evidence="2 3">
    <name type="scientific">Portunus trituberculatus</name>
    <name type="common">Swimming crab</name>
    <name type="synonym">Neptunus trituberculatus</name>
    <dbReference type="NCBI Taxonomy" id="210409"/>
    <lineage>
        <taxon>Eukaryota</taxon>
        <taxon>Metazoa</taxon>
        <taxon>Ecdysozoa</taxon>
        <taxon>Arthropoda</taxon>
        <taxon>Crustacea</taxon>
        <taxon>Multicrustacea</taxon>
        <taxon>Malacostraca</taxon>
        <taxon>Eumalacostraca</taxon>
        <taxon>Eucarida</taxon>
        <taxon>Decapoda</taxon>
        <taxon>Pleocyemata</taxon>
        <taxon>Brachyura</taxon>
        <taxon>Eubrachyura</taxon>
        <taxon>Portunoidea</taxon>
        <taxon>Portunidae</taxon>
        <taxon>Portuninae</taxon>
        <taxon>Portunus</taxon>
    </lineage>
</organism>
<dbReference type="Proteomes" id="UP000324222">
    <property type="component" value="Unassembled WGS sequence"/>
</dbReference>
<accession>A0A5B7GEU6</accession>
<proteinExistence type="predicted"/>